<keyword evidence="1" id="KW-0472">Membrane</keyword>
<keyword evidence="1" id="KW-0812">Transmembrane</keyword>
<organism evidence="2 3">
    <name type="scientific">Chironomus riparius</name>
    <dbReference type="NCBI Taxonomy" id="315576"/>
    <lineage>
        <taxon>Eukaryota</taxon>
        <taxon>Metazoa</taxon>
        <taxon>Ecdysozoa</taxon>
        <taxon>Arthropoda</taxon>
        <taxon>Hexapoda</taxon>
        <taxon>Insecta</taxon>
        <taxon>Pterygota</taxon>
        <taxon>Neoptera</taxon>
        <taxon>Endopterygota</taxon>
        <taxon>Diptera</taxon>
        <taxon>Nematocera</taxon>
        <taxon>Chironomoidea</taxon>
        <taxon>Chironomidae</taxon>
        <taxon>Chironominae</taxon>
        <taxon>Chironomus</taxon>
    </lineage>
</organism>
<proteinExistence type="predicted"/>
<feature type="transmembrane region" description="Helical" evidence="1">
    <location>
        <begin position="6"/>
        <end position="23"/>
    </location>
</feature>
<evidence type="ECO:0000313" key="3">
    <source>
        <dbReference type="Proteomes" id="UP001153620"/>
    </source>
</evidence>
<reference evidence="2" key="2">
    <citation type="submission" date="2022-10" db="EMBL/GenBank/DDBJ databases">
        <authorList>
            <consortium name="ENA_rothamsted_submissions"/>
            <consortium name="culmorum"/>
            <person name="King R."/>
        </authorList>
    </citation>
    <scope>NUCLEOTIDE SEQUENCE</scope>
</reference>
<evidence type="ECO:0000313" key="2">
    <source>
        <dbReference type="EMBL" id="CAG9799415.1"/>
    </source>
</evidence>
<accession>A0A9N9WMU3</accession>
<dbReference type="AlphaFoldDB" id="A0A9N9WMU3"/>
<name>A0A9N9WMU3_9DIPT</name>
<keyword evidence="1" id="KW-1133">Transmembrane helix</keyword>
<gene>
    <name evidence="2" type="ORF">CHIRRI_LOCUS2382</name>
</gene>
<sequence>MTLSNFTVFILTFIAFGTIVVIFKRHKNSQKDVIIYSIGNKDFLIEEDNEHSVHGLLHVSQIVKKVHDDNDLTVVQVPFPKNGQDFIVMLVRTLNYNSIYTNEELMKSEKEDDNFWVLISDGAIGTNYVTLEINSYMDIDADIEFYGYKKEDPLPKDL</sequence>
<evidence type="ECO:0000256" key="1">
    <source>
        <dbReference type="SAM" id="Phobius"/>
    </source>
</evidence>
<keyword evidence="3" id="KW-1185">Reference proteome</keyword>
<dbReference type="Proteomes" id="UP001153620">
    <property type="component" value="Chromosome 1"/>
</dbReference>
<reference evidence="2" key="1">
    <citation type="submission" date="2022-01" db="EMBL/GenBank/DDBJ databases">
        <authorList>
            <person name="King R."/>
        </authorList>
    </citation>
    <scope>NUCLEOTIDE SEQUENCE</scope>
</reference>
<dbReference type="EMBL" id="OU895877">
    <property type="protein sequence ID" value="CAG9799415.1"/>
    <property type="molecule type" value="Genomic_DNA"/>
</dbReference>
<protein>
    <submittedName>
        <fullName evidence="2">Uncharacterized protein</fullName>
    </submittedName>
</protein>